<sequence length="88" mass="10298">MQEQNIEQQGTMQQPPSIVSTKDQMYLTDMLSWNLLAMKKAHFFAGQCQNQEIKNQLEQVGQMHNRHYQKILNHLQMHQQSSAGTQLQ</sequence>
<dbReference type="EMBL" id="JAUSTZ010000003">
    <property type="protein sequence ID" value="MDQ0225453.1"/>
    <property type="molecule type" value="Genomic_DNA"/>
</dbReference>
<evidence type="ECO:0008006" key="3">
    <source>
        <dbReference type="Google" id="ProtNLM"/>
    </source>
</evidence>
<name>A0ABT9Z1K5_9BACI</name>
<organism evidence="1 2">
    <name type="scientific">Metabacillus niabensis</name>
    <dbReference type="NCBI Taxonomy" id="324854"/>
    <lineage>
        <taxon>Bacteria</taxon>
        <taxon>Bacillati</taxon>
        <taxon>Bacillota</taxon>
        <taxon>Bacilli</taxon>
        <taxon>Bacillales</taxon>
        <taxon>Bacillaceae</taxon>
        <taxon>Metabacillus</taxon>
    </lineage>
</organism>
<evidence type="ECO:0000313" key="1">
    <source>
        <dbReference type="EMBL" id="MDQ0225453.1"/>
    </source>
</evidence>
<reference evidence="1 2" key="1">
    <citation type="submission" date="2023-07" db="EMBL/GenBank/DDBJ databases">
        <title>Genomic Encyclopedia of Type Strains, Phase IV (KMG-IV): sequencing the most valuable type-strain genomes for metagenomic binning, comparative biology and taxonomic classification.</title>
        <authorList>
            <person name="Goeker M."/>
        </authorList>
    </citation>
    <scope>NUCLEOTIDE SEQUENCE [LARGE SCALE GENOMIC DNA]</scope>
    <source>
        <strain evidence="1 2">DSM 17723</strain>
    </source>
</reference>
<comment type="caution">
    <text evidence="1">The sequence shown here is derived from an EMBL/GenBank/DDBJ whole genome shotgun (WGS) entry which is preliminary data.</text>
</comment>
<dbReference type="RefSeq" id="WP_174879734.1">
    <property type="nucleotide sequence ID" value="NZ_CADEPK010000051.1"/>
</dbReference>
<protein>
    <recommendedName>
        <fullName evidence="3">Spore coat protein</fullName>
    </recommendedName>
</protein>
<dbReference type="Proteomes" id="UP001232245">
    <property type="component" value="Unassembled WGS sequence"/>
</dbReference>
<accession>A0ABT9Z1K5</accession>
<evidence type="ECO:0000313" key="2">
    <source>
        <dbReference type="Proteomes" id="UP001232245"/>
    </source>
</evidence>
<proteinExistence type="predicted"/>
<gene>
    <name evidence="1" type="ORF">J2S02_001797</name>
</gene>
<keyword evidence="2" id="KW-1185">Reference proteome</keyword>